<feature type="transmembrane region" description="Helical" evidence="1">
    <location>
        <begin position="186"/>
        <end position="219"/>
    </location>
</feature>
<protein>
    <recommendedName>
        <fullName evidence="2">DUF7847 domain-containing protein</fullName>
    </recommendedName>
</protein>
<evidence type="ECO:0000256" key="1">
    <source>
        <dbReference type="SAM" id="Phobius"/>
    </source>
</evidence>
<dbReference type="Proteomes" id="UP001229952">
    <property type="component" value="Chromosome"/>
</dbReference>
<dbReference type="RefSeq" id="WP_306091199.1">
    <property type="nucleotide sequence ID" value="NZ_CP120992.1"/>
</dbReference>
<dbReference type="InterPro" id="IPR057169">
    <property type="entry name" value="DUF7847"/>
</dbReference>
<feature type="transmembrane region" description="Helical" evidence="1">
    <location>
        <begin position="334"/>
        <end position="362"/>
    </location>
</feature>
<feature type="transmembrane region" description="Helical" evidence="1">
    <location>
        <begin position="278"/>
        <end position="299"/>
    </location>
</feature>
<keyword evidence="1" id="KW-0812">Transmembrane</keyword>
<dbReference type="EMBL" id="CP120992">
    <property type="protein sequence ID" value="WLQ43749.1"/>
    <property type="molecule type" value="Genomic_DNA"/>
</dbReference>
<feature type="domain" description="DUF7847" evidence="2">
    <location>
        <begin position="63"/>
        <end position="350"/>
    </location>
</feature>
<name>A0ABY9IAS3_9ACTN</name>
<gene>
    <name evidence="3" type="ORF">P8A22_29805</name>
</gene>
<feature type="transmembrane region" description="Helical" evidence="1">
    <location>
        <begin position="82"/>
        <end position="107"/>
    </location>
</feature>
<sequence length="387" mass="39672">MAQDAGWGGGPYGGAPYGGAPYGGAPYGGAPYGGPPGGPPGWGGWGGGWMPPKPGVIPLGPLRLGDIFNGAFSTVGRHGKQLFGIGAAVYGGALAVVVAAVAIGYSATSGHLDRMFSLGSDEDPRTDDWVPVVIALCSIALVCLIAAVLSTALMYAAVPAVLQEAVLGRPTTFSAVWRRAWARVPAVIGTVFLTWAIAMIPLLLAWAGIIALMIGTIAMDGGASIALVVIGIVGAMATAPLAVWLWVKFSLAPSAVVFENQGPIAAMRRSSALVRGDWWRIFGISLLAGAIAGVASYLIQLPFSFIGMFSGMLGSANLGDDPNPASIIVAMSGYLVVMMIGQLVSQLIVATFPPLVTGLLYVDRRIRTENLGPVLAEAAAVPPQYTG</sequence>
<dbReference type="Pfam" id="PF25231">
    <property type="entry name" value="DUF7847"/>
    <property type="match status" value="1"/>
</dbReference>
<dbReference type="PANTHER" id="PTHR33133">
    <property type="entry name" value="OS08G0107100 PROTEIN-RELATED"/>
    <property type="match status" value="1"/>
</dbReference>
<evidence type="ECO:0000259" key="2">
    <source>
        <dbReference type="Pfam" id="PF25231"/>
    </source>
</evidence>
<evidence type="ECO:0000313" key="3">
    <source>
        <dbReference type="EMBL" id="WLQ43749.1"/>
    </source>
</evidence>
<proteinExistence type="predicted"/>
<keyword evidence="4" id="KW-1185">Reference proteome</keyword>
<feature type="transmembrane region" description="Helical" evidence="1">
    <location>
        <begin position="225"/>
        <end position="247"/>
    </location>
</feature>
<keyword evidence="1" id="KW-0472">Membrane</keyword>
<dbReference type="PANTHER" id="PTHR33133:SF1">
    <property type="entry name" value="EXPRESSED PROTEIN-RELATED"/>
    <property type="match status" value="1"/>
</dbReference>
<keyword evidence="1" id="KW-1133">Transmembrane helix</keyword>
<reference evidence="3 4" key="1">
    <citation type="submission" date="2023-03" db="EMBL/GenBank/DDBJ databases">
        <title>Isolation and description of six Streptomyces strains from soil environments, able to metabolize different microbial glucans.</title>
        <authorList>
            <person name="Widen T."/>
            <person name="Larsbrink J."/>
        </authorList>
    </citation>
    <scope>NUCLEOTIDE SEQUENCE [LARGE SCALE GENOMIC DNA]</scope>
    <source>
        <strain evidence="3 4">Mut2</strain>
    </source>
</reference>
<accession>A0ABY9IAS3</accession>
<evidence type="ECO:0000313" key="4">
    <source>
        <dbReference type="Proteomes" id="UP001229952"/>
    </source>
</evidence>
<organism evidence="3 4">
    <name type="scientific">Streptomyces laculatispora</name>
    <dbReference type="NCBI Taxonomy" id="887464"/>
    <lineage>
        <taxon>Bacteria</taxon>
        <taxon>Bacillati</taxon>
        <taxon>Actinomycetota</taxon>
        <taxon>Actinomycetes</taxon>
        <taxon>Kitasatosporales</taxon>
        <taxon>Streptomycetaceae</taxon>
        <taxon>Streptomyces</taxon>
    </lineage>
</organism>
<feature type="transmembrane region" description="Helical" evidence="1">
    <location>
        <begin position="129"/>
        <end position="162"/>
    </location>
</feature>